<evidence type="ECO:0000313" key="9">
    <source>
        <dbReference type="Proteomes" id="UP001321700"/>
    </source>
</evidence>
<keyword evidence="9" id="KW-1185">Reference proteome</keyword>
<organism evidence="8 9">
    <name type="scientific">Rhodoferax potami</name>
    <dbReference type="NCBI Taxonomy" id="3068338"/>
    <lineage>
        <taxon>Bacteria</taxon>
        <taxon>Pseudomonadati</taxon>
        <taxon>Pseudomonadota</taxon>
        <taxon>Betaproteobacteria</taxon>
        <taxon>Burkholderiales</taxon>
        <taxon>Comamonadaceae</taxon>
        <taxon>Rhodoferax</taxon>
    </lineage>
</organism>
<keyword evidence="7" id="KW-0812">Transmembrane</keyword>
<dbReference type="PANTHER" id="PTHR30606:SF9">
    <property type="entry name" value="LIPID A BIOSYNTHESIS LAUROYLTRANSFERASE"/>
    <property type="match status" value="1"/>
</dbReference>
<gene>
    <name evidence="8" type="ORF">RAE19_12840</name>
</gene>
<evidence type="ECO:0000256" key="5">
    <source>
        <dbReference type="ARBA" id="ARBA00023136"/>
    </source>
</evidence>
<accession>A0ABU3KP69</accession>
<keyword evidence="2" id="KW-1003">Cell membrane</keyword>
<dbReference type="InterPro" id="IPR004960">
    <property type="entry name" value="LipA_acyltrans"/>
</dbReference>
<keyword evidence="7" id="KW-1133">Transmembrane helix</keyword>
<reference evidence="8 9" key="1">
    <citation type="submission" date="2023-08" db="EMBL/GenBank/DDBJ databases">
        <title>Rhodoferax potami sp. nov. and Rhodoferax mekongensis sp. nov., isolated from the Mekong River in Thailand.</title>
        <authorList>
            <person name="Kitikhun S."/>
            <person name="Charoenyingcharoen P."/>
            <person name="Siriarchawattana P."/>
            <person name="Likhitrattanapisal S."/>
            <person name="Nilsakha T."/>
            <person name="Chanpet A."/>
            <person name="Rattanawaree P."/>
            <person name="Ingsriswang S."/>
        </authorList>
    </citation>
    <scope>NUCLEOTIDE SEQUENCE [LARGE SCALE GENOMIC DNA]</scope>
    <source>
        <strain evidence="8 9">TBRC 17660</strain>
    </source>
</reference>
<dbReference type="PANTHER" id="PTHR30606">
    <property type="entry name" value="LIPID A BIOSYNTHESIS LAUROYL ACYLTRANSFERASE"/>
    <property type="match status" value="1"/>
</dbReference>
<evidence type="ECO:0000256" key="7">
    <source>
        <dbReference type="SAM" id="Phobius"/>
    </source>
</evidence>
<sequence length="286" mass="32607">MSRWILRVMEWLGRLPLPWLRALGVGLGVALFLLVGSRRRVVLTNLRICFPRHTPWRRGRLAVATFVAFAQAWLDRGWLWHASDKMLRTRLQLTGALHELAGNAPTILFAPHFVGLDAGWTALTQQVDRSFTTIYTDQANKVADDWILAGRKRLGGRLFGRIEGVKPIIAGLKAGEPLYLLPDMNFGPEESVYVPFYGRPAATVPSLSRFARLSRAKVVPIVCKLVPSGYEIEVLPAWTDYPSTDLQADTARMNQMLETYINRMPAQYYWVHKRFKDQPEGWYPPY</sequence>
<dbReference type="CDD" id="cd07984">
    <property type="entry name" value="LPLAT_LABLAT-like"/>
    <property type="match status" value="1"/>
</dbReference>
<comment type="caution">
    <text evidence="8">The sequence shown here is derived from an EMBL/GenBank/DDBJ whole genome shotgun (WGS) entry which is preliminary data.</text>
</comment>
<keyword evidence="5 7" id="KW-0472">Membrane</keyword>
<evidence type="ECO:0000256" key="1">
    <source>
        <dbReference type="ARBA" id="ARBA00004533"/>
    </source>
</evidence>
<evidence type="ECO:0000256" key="2">
    <source>
        <dbReference type="ARBA" id="ARBA00022475"/>
    </source>
</evidence>
<comment type="subcellular location">
    <subcellularLocation>
        <location evidence="1">Cell inner membrane</location>
    </subcellularLocation>
</comment>
<name>A0ABU3KP69_9BURK</name>
<evidence type="ECO:0000256" key="6">
    <source>
        <dbReference type="ARBA" id="ARBA00023315"/>
    </source>
</evidence>
<keyword evidence="3" id="KW-0997">Cell inner membrane</keyword>
<evidence type="ECO:0000313" key="8">
    <source>
        <dbReference type="EMBL" id="MDT7519585.1"/>
    </source>
</evidence>
<evidence type="ECO:0000256" key="3">
    <source>
        <dbReference type="ARBA" id="ARBA00022519"/>
    </source>
</evidence>
<evidence type="ECO:0000256" key="4">
    <source>
        <dbReference type="ARBA" id="ARBA00022679"/>
    </source>
</evidence>
<dbReference type="EMBL" id="JAVBIK010000001">
    <property type="protein sequence ID" value="MDT7519585.1"/>
    <property type="molecule type" value="Genomic_DNA"/>
</dbReference>
<protein>
    <submittedName>
        <fullName evidence="8">Lipid A biosynthesis acyltransferase</fullName>
    </submittedName>
</protein>
<dbReference type="Pfam" id="PF03279">
    <property type="entry name" value="Lip_A_acyltrans"/>
    <property type="match status" value="1"/>
</dbReference>
<keyword evidence="4" id="KW-0808">Transferase</keyword>
<dbReference type="GO" id="GO:0016746">
    <property type="term" value="F:acyltransferase activity"/>
    <property type="evidence" value="ECO:0007669"/>
    <property type="project" value="UniProtKB-KW"/>
</dbReference>
<dbReference type="RefSeq" id="WP_313875258.1">
    <property type="nucleotide sequence ID" value="NZ_JAVBIK010000001.1"/>
</dbReference>
<feature type="transmembrane region" description="Helical" evidence="7">
    <location>
        <begin position="20"/>
        <end position="37"/>
    </location>
</feature>
<keyword evidence="6 8" id="KW-0012">Acyltransferase</keyword>
<proteinExistence type="predicted"/>
<dbReference type="Proteomes" id="UP001321700">
    <property type="component" value="Unassembled WGS sequence"/>
</dbReference>
<dbReference type="PIRSF" id="PIRSF026649">
    <property type="entry name" value="MsbB"/>
    <property type="match status" value="1"/>
</dbReference>